<evidence type="ECO:0000313" key="2">
    <source>
        <dbReference type="EMBL" id="MEE2038396.1"/>
    </source>
</evidence>
<dbReference type="PANTHER" id="PTHR36222:SF1">
    <property type="entry name" value="SERINE PROTEASE INHIBITOR RV3364C"/>
    <property type="match status" value="1"/>
</dbReference>
<sequence length="151" mass="15804">MTSTPEGAARDSGNGAAKKDIDWLLDELLDRAVGSRHAIVLSADGLLIGRSHELVKEDAEHLSAVASAFQSLARGTGRHFGGGEVLQTVVEMESAYLFVTGAGRGACLAVLADESADVGLIAYEMNVLVGQVGRYLDAAPRHEDASGEPTR</sequence>
<reference evidence="2 3" key="1">
    <citation type="submission" date="2023-08" db="EMBL/GenBank/DDBJ databases">
        <authorList>
            <person name="Girao M."/>
            <person name="Carvalho M.F."/>
        </authorList>
    </citation>
    <scope>NUCLEOTIDE SEQUENCE [LARGE SCALE GENOMIC DNA]</scope>
    <source>
        <strain evidence="2 3">CT-R113</strain>
    </source>
</reference>
<dbReference type="SMART" id="SM00960">
    <property type="entry name" value="Robl_LC7"/>
    <property type="match status" value="1"/>
</dbReference>
<evidence type="ECO:0000259" key="1">
    <source>
        <dbReference type="SMART" id="SM00960"/>
    </source>
</evidence>
<gene>
    <name evidence="2" type="ORF">Q8791_14320</name>
</gene>
<accession>A0ABU7K836</accession>
<organism evidence="2 3">
    <name type="scientific">Nocardiopsis codii</name>
    <dbReference type="NCBI Taxonomy" id="3065942"/>
    <lineage>
        <taxon>Bacteria</taxon>
        <taxon>Bacillati</taxon>
        <taxon>Actinomycetota</taxon>
        <taxon>Actinomycetes</taxon>
        <taxon>Streptosporangiales</taxon>
        <taxon>Nocardiopsidaceae</taxon>
        <taxon>Nocardiopsis</taxon>
    </lineage>
</organism>
<feature type="domain" description="Roadblock/LAMTOR2" evidence="1">
    <location>
        <begin position="22"/>
        <end position="112"/>
    </location>
</feature>
<keyword evidence="3" id="KW-1185">Reference proteome</keyword>
<dbReference type="SUPFAM" id="SSF103196">
    <property type="entry name" value="Roadblock/LC7 domain"/>
    <property type="match status" value="1"/>
</dbReference>
<dbReference type="Proteomes" id="UP001356095">
    <property type="component" value="Unassembled WGS sequence"/>
</dbReference>
<dbReference type="EMBL" id="JAUZMY010000012">
    <property type="protein sequence ID" value="MEE2038396.1"/>
    <property type="molecule type" value="Genomic_DNA"/>
</dbReference>
<dbReference type="InterPro" id="IPR053141">
    <property type="entry name" value="Mycobact_SerProt_Inhib_Rv3364c"/>
</dbReference>
<dbReference type="PANTHER" id="PTHR36222">
    <property type="entry name" value="SERINE PROTEASE INHIBITOR RV3364C"/>
    <property type="match status" value="1"/>
</dbReference>
<name>A0ABU7K836_9ACTN</name>
<dbReference type="Gene3D" id="3.30.450.30">
    <property type="entry name" value="Dynein light chain 2a, cytoplasmic"/>
    <property type="match status" value="1"/>
</dbReference>
<dbReference type="RefSeq" id="WP_330092177.1">
    <property type="nucleotide sequence ID" value="NZ_JAUZMY010000012.1"/>
</dbReference>
<dbReference type="Pfam" id="PF03259">
    <property type="entry name" value="Robl_LC7"/>
    <property type="match status" value="1"/>
</dbReference>
<protein>
    <submittedName>
        <fullName evidence="2">Roadblock/LC7 domain-containing protein</fullName>
    </submittedName>
</protein>
<dbReference type="InterPro" id="IPR004942">
    <property type="entry name" value="Roadblock/LAMTOR2_dom"/>
</dbReference>
<comment type="caution">
    <text evidence="2">The sequence shown here is derived from an EMBL/GenBank/DDBJ whole genome shotgun (WGS) entry which is preliminary data.</text>
</comment>
<evidence type="ECO:0000313" key="3">
    <source>
        <dbReference type="Proteomes" id="UP001356095"/>
    </source>
</evidence>
<proteinExistence type="predicted"/>